<feature type="signal peptide" evidence="2">
    <location>
        <begin position="1"/>
        <end position="36"/>
    </location>
</feature>
<name>A0A918HK87_9ACTN</name>
<protein>
    <recommendedName>
        <fullName evidence="5">Secreted protein</fullName>
    </recommendedName>
</protein>
<feature type="compositionally biased region" description="Basic and acidic residues" evidence="1">
    <location>
        <begin position="91"/>
        <end position="100"/>
    </location>
</feature>
<sequence length="155" mass="15873">MSRIRVSRRIAAFVVAVATVSAPTAVAVLTAPPAVAAVHAFDDPPSSGEVDGQKDQVGKDTAQAKEDMAAAKGQATKCPPTSKECMSDLAGEGKEQKEGMAKTQQALNDTHPAPEDNASAVMDSTCDDFAAQLPAVLTSSGDSAELTGVCELMNP</sequence>
<dbReference type="AlphaFoldDB" id="A0A918HK87"/>
<reference evidence="3" key="2">
    <citation type="submission" date="2020-09" db="EMBL/GenBank/DDBJ databases">
        <authorList>
            <person name="Sun Q."/>
            <person name="Ohkuma M."/>
        </authorList>
    </citation>
    <scope>NUCLEOTIDE SEQUENCE</scope>
    <source>
        <strain evidence="3">JCM 4125</strain>
    </source>
</reference>
<gene>
    <name evidence="3" type="ORF">GCM10010226_55310</name>
</gene>
<keyword evidence="4" id="KW-1185">Reference proteome</keyword>
<organism evidence="3 4">
    <name type="scientific">Streptomyces phaeofaciens</name>
    <dbReference type="NCBI Taxonomy" id="68254"/>
    <lineage>
        <taxon>Bacteria</taxon>
        <taxon>Bacillati</taxon>
        <taxon>Actinomycetota</taxon>
        <taxon>Actinomycetes</taxon>
        <taxon>Kitasatosporales</taxon>
        <taxon>Streptomycetaceae</taxon>
        <taxon>Streptomyces</taxon>
    </lineage>
</organism>
<comment type="caution">
    <text evidence="3">The sequence shown here is derived from an EMBL/GenBank/DDBJ whole genome shotgun (WGS) entry which is preliminary data.</text>
</comment>
<dbReference type="Proteomes" id="UP000646776">
    <property type="component" value="Unassembled WGS sequence"/>
</dbReference>
<dbReference type="RefSeq" id="WP_189714113.1">
    <property type="nucleotide sequence ID" value="NZ_BMSA01000018.1"/>
</dbReference>
<dbReference type="EMBL" id="BMSA01000018">
    <property type="protein sequence ID" value="GGT70428.1"/>
    <property type="molecule type" value="Genomic_DNA"/>
</dbReference>
<evidence type="ECO:0000256" key="2">
    <source>
        <dbReference type="SAM" id="SignalP"/>
    </source>
</evidence>
<feature type="region of interest" description="Disordered" evidence="1">
    <location>
        <begin position="40"/>
        <end position="120"/>
    </location>
</feature>
<evidence type="ECO:0000256" key="1">
    <source>
        <dbReference type="SAM" id="MobiDB-lite"/>
    </source>
</evidence>
<evidence type="ECO:0000313" key="4">
    <source>
        <dbReference type="Proteomes" id="UP000646776"/>
    </source>
</evidence>
<accession>A0A918HK87</accession>
<keyword evidence="2" id="KW-0732">Signal</keyword>
<evidence type="ECO:0000313" key="3">
    <source>
        <dbReference type="EMBL" id="GGT70428.1"/>
    </source>
</evidence>
<reference evidence="3" key="1">
    <citation type="journal article" date="2014" name="Int. J. Syst. Evol. Microbiol.">
        <title>Complete genome sequence of Corynebacterium casei LMG S-19264T (=DSM 44701T), isolated from a smear-ripened cheese.</title>
        <authorList>
            <consortium name="US DOE Joint Genome Institute (JGI-PGF)"/>
            <person name="Walter F."/>
            <person name="Albersmeier A."/>
            <person name="Kalinowski J."/>
            <person name="Ruckert C."/>
        </authorList>
    </citation>
    <scope>NUCLEOTIDE SEQUENCE</scope>
    <source>
        <strain evidence="3">JCM 4125</strain>
    </source>
</reference>
<feature type="compositionally biased region" description="Basic and acidic residues" evidence="1">
    <location>
        <begin position="51"/>
        <end position="69"/>
    </location>
</feature>
<proteinExistence type="predicted"/>
<evidence type="ECO:0008006" key="5">
    <source>
        <dbReference type="Google" id="ProtNLM"/>
    </source>
</evidence>
<feature type="chain" id="PRO_5038054402" description="Secreted protein" evidence="2">
    <location>
        <begin position="37"/>
        <end position="155"/>
    </location>
</feature>